<gene>
    <name evidence="2" type="ORF">KA717_05205</name>
</gene>
<keyword evidence="1" id="KW-0472">Membrane</keyword>
<proteinExistence type="predicted"/>
<dbReference type="EMBL" id="CP073041">
    <property type="protein sequence ID" value="UXE62231.1"/>
    <property type="molecule type" value="Genomic_DNA"/>
</dbReference>
<dbReference type="AlphaFoldDB" id="A0A977PWM4"/>
<name>A0A977PWM4_9CYAN</name>
<keyword evidence="1" id="KW-1133">Transmembrane helix</keyword>
<accession>A0A977PWM4</accession>
<sequence length="191" mass="21594">MLPVIQPLAKRRAKRWLGLGILGLGIGIGLVWPLRAEEPSVSTCSQPLETLTARMLTDLPSYANRVIQRSKSSPGEMRGYILLAGQAEFDPLPLSSLQYQPIFPNTLHQVFFTTLERHYNDQKAYQLQNYYWAFFTQTDQGWQLFMLYSQLAALRKDDPPLPPIEATQGAIGQAMQLWLRDCQAGAKLLSI</sequence>
<organism evidence="2">
    <name type="scientific">Woronichinia naegeliana WA131</name>
    <dbReference type="NCBI Taxonomy" id="2824559"/>
    <lineage>
        <taxon>Bacteria</taxon>
        <taxon>Bacillati</taxon>
        <taxon>Cyanobacteriota</taxon>
        <taxon>Cyanophyceae</taxon>
        <taxon>Synechococcales</taxon>
        <taxon>Coelosphaeriaceae</taxon>
        <taxon>Woronichinia</taxon>
    </lineage>
</organism>
<protein>
    <submittedName>
        <fullName evidence="2">Uncharacterized protein</fullName>
    </submittedName>
</protein>
<evidence type="ECO:0000313" key="2">
    <source>
        <dbReference type="EMBL" id="UXE62231.1"/>
    </source>
</evidence>
<feature type="transmembrane region" description="Helical" evidence="1">
    <location>
        <begin position="16"/>
        <end position="34"/>
    </location>
</feature>
<dbReference type="KEGG" id="wna:KA717_05205"/>
<keyword evidence="1" id="KW-0812">Transmembrane</keyword>
<dbReference type="Proteomes" id="UP001065613">
    <property type="component" value="Chromosome"/>
</dbReference>
<evidence type="ECO:0000256" key="1">
    <source>
        <dbReference type="SAM" id="Phobius"/>
    </source>
</evidence>
<reference evidence="2" key="1">
    <citation type="submission" date="2021-04" db="EMBL/GenBank/DDBJ databases">
        <title>Genome sequence of Woronichinia naegeliana from Washington state freshwater lake bloom.</title>
        <authorList>
            <person name="Dreher T.W."/>
        </authorList>
    </citation>
    <scope>NUCLEOTIDE SEQUENCE</scope>
    <source>
        <strain evidence="2">WA131</strain>
    </source>
</reference>